<dbReference type="InterPro" id="IPR050218">
    <property type="entry name" value="LptD"/>
</dbReference>
<dbReference type="Pfam" id="PF04453">
    <property type="entry name" value="LptD"/>
    <property type="match status" value="1"/>
</dbReference>
<dbReference type="EMBL" id="QRDP01000004">
    <property type="protein sequence ID" value="RED15635.1"/>
    <property type="molecule type" value="Genomic_DNA"/>
</dbReference>
<dbReference type="GO" id="GO:0043165">
    <property type="term" value="P:Gram-negative-bacterium-type cell outer membrane assembly"/>
    <property type="evidence" value="ECO:0007669"/>
    <property type="project" value="UniProtKB-UniRule"/>
</dbReference>
<comment type="function">
    <text evidence="1">Involved in the assembly of lipopolysaccharide (LPS) at the surface of the outer membrane.</text>
</comment>
<sequence precursor="true">MKNVTRNPILRLTALPMVMLATAAPANAQGDASHGIPDMISPVELSDVEIPPLTSPLNPDEIAFSAQMVEYDGSGDIVIAFGDVQMVREGARLHADRVSWDRRTGAVEATGNVAIRTPQGETAYADTATLTDTLRDGMVENLLIVLENGGRLAARQGARVDTVSTLENAAYTPYRARGYDGEPREPSWRITAARIVHDPATNRIRYSNARFELFGVTVMALPAFSHPDGTAGGASGFLVPDLRLSRTNGLEVGIPYYVQIAPNRDLTITPRFYTEVLPSISATYRNLAAEGAFQIGGMITYGTRRDLDPVLGFTSSGNKDVRGYIEANGRFQFTPYWSVSGSGRLTTDDTFLRRYDISRDDRLRSTVAVERVGIESYFSLAGWAVQDLRLTSDSGQQPLAIPVLDYRMRMRENLIGGTIKLQANTLGVVRTAGQDTQRAFASAEWNLSRITSLGQQVTLTALLRGDAYHSDENADTATDFYRGEDGWQFRGIGAISADIAWPFVGEFMGGVQRFTPRVQFVATPPLSNLEVPNEDSRSIELETANVFSLNRFPGYDRFEDGARMTYGAEYALDLPRFSLRSSLAQSYRLSREPALFPAGTGLASRFSDFVGRTEIRYGRFLALTHRFRVDKDNLELRRNEVDFTVGSRTTYAQIGYLRLNRDITFNVEDLRDREELRSSARVAVGNYWSVFGSAVIDLTSQREDPLSMADGFEPVRTRLGFGYEDEGLEFGFTWRRDYDDTGDARRGNTFLLRFALTNLGR</sequence>
<dbReference type="PANTHER" id="PTHR30189:SF1">
    <property type="entry name" value="LPS-ASSEMBLY PROTEIN LPTD"/>
    <property type="match status" value="1"/>
</dbReference>
<organism evidence="3 4">
    <name type="scientific">Parasphingopyxis lamellibrachiae</name>
    <dbReference type="NCBI Taxonomy" id="680125"/>
    <lineage>
        <taxon>Bacteria</taxon>
        <taxon>Pseudomonadati</taxon>
        <taxon>Pseudomonadota</taxon>
        <taxon>Alphaproteobacteria</taxon>
        <taxon>Sphingomonadales</taxon>
        <taxon>Sphingomonadaceae</taxon>
        <taxon>Parasphingopyxis</taxon>
    </lineage>
</organism>
<proteinExistence type="inferred from homology"/>
<dbReference type="GO" id="GO:0015920">
    <property type="term" value="P:lipopolysaccharide transport"/>
    <property type="evidence" value="ECO:0007669"/>
    <property type="project" value="InterPro"/>
</dbReference>
<dbReference type="Proteomes" id="UP000256310">
    <property type="component" value="Unassembled WGS sequence"/>
</dbReference>
<comment type="subcellular location">
    <subcellularLocation>
        <location evidence="1">Cell outer membrane</location>
    </subcellularLocation>
</comment>
<dbReference type="GO" id="GO:1990351">
    <property type="term" value="C:transporter complex"/>
    <property type="evidence" value="ECO:0007669"/>
    <property type="project" value="TreeGrafter"/>
</dbReference>
<evidence type="ECO:0000313" key="3">
    <source>
        <dbReference type="EMBL" id="RED15635.1"/>
    </source>
</evidence>
<dbReference type="Gene3D" id="2.60.450.10">
    <property type="entry name" value="Lipopolysaccharide (LPS) transport protein A like domain"/>
    <property type="match status" value="1"/>
</dbReference>
<dbReference type="GO" id="GO:0009279">
    <property type="term" value="C:cell outer membrane"/>
    <property type="evidence" value="ECO:0007669"/>
    <property type="project" value="UniProtKB-SubCell"/>
</dbReference>
<dbReference type="InterPro" id="IPR020889">
    <property type="entry name" value="LipoPS_assembly_LptD"/>
</dbReference>
<gene>
    <name evidence="1" type="primary">lptD</name>
    <name evidence="3" type="ORF">DFR46_0634</name>
</gene>
<comment type="subunit">
    <text evidence="1">Component of the lipopolysaccharide transport and assembly complex.</text>
</comment>
<dbReference type="InterPro" id="IPR007543">
    <property type="entry name" value="LptD_C"/>
</dbReference>
<feature type="chain" id="PRO_5017841905" description="LPS-assembly protein LptD" evidence="1">
    <location>
        <begin position="29"/>
        <end position="761"/>
    </location>
</feature>
<keyword evidence="4" id="KW-1185">Reference proteome</keyword>
<evidence type="ECO:0000259" key="2">
    <source>
        <dbReference type="Pfam" id="PF04453"/>
    </source>
</evidence>
<keyword evidence="1" id="KW-0472">Membrane</keyword>
<dbReference type="HAMAP" id="MF_01411">
    <property type="entry name" value="LPS_assembly_LptD"/>
    <property type="match status" value="1"/>
</dbReference>
<keyword evidence="1" id="KW-0732">Signal</keyword>
<feature type="signal peptide" evidence="1">
    <location>
        <begin position="1"/>
        <end position="28"/>
    </location>
</feature>
<evidence type="ECO:0000313" key="4">
    <source>
        <dbReference type="Proteomes" id="UP000256310"/>
    </source>
</evidence>
<protein>
    <recommendedName>
        <fullName evidence="1">LPS-assembly protein LptD</fullName>
    </recommendedName>
</protein>
<comment type="caution">
    <text evidence="3">The sequence shown here is derived from an EMBL/GenBank/DDBJ whole genome shotgun (WGS) entry which is preliminary data.</text>
</comment>
<feature type="domain" description="LptD C-terminal" evidence="2">
    <location>
        <begin position="321"/>
        <end position="688"/>
    </location>
</feature>
<keyword evidence="1" id="KW-0998">Cell outer membrane</keyword>
<comment type="caution">
    <text evidence="1">Lacks conserved residue(s) required for the propagation of feature annotation.</text>
</comment>
<name>A0A3D9FCV4_9SPHN</name>
<reference evidence="3 4" key="1">
    <citation type="submission" date="2018-07" db="EMBL/GenBank/DDBJ databases">
        <title>Genomic Encyclopedia of Type Strains, Phase IV (KMG-IV): sequencing the most valuable type-strain genomes for metagenomic binning, comparative biology and taxonomic classification.</title>
        <authorList>
            <person name="Goeker M."/>
        </authorList>
    </citation>
    <scope>NUCLEOTIDE SEQUENCE [LARGE SCALE GENOMIC DNA]</scope>
    <source>
        <strain evidence="3 4">DSM 26725</strain>
    </source>
</reference>
<accession>A0A3D9FCV4</accession>
<dbReference type="AlphaFoldDB" id="A0A3D9FCV4"/>
<dbReference type="PANTHER" id="PTHR30189">
    <property type="entry name" value="LPS-ASSEMBLY PROTEIN"/>
    <property type="match status" value="1"/>
</dbReference>
<evidence type="ECO:0000256" key="1">
    <source>
        <dbReference type="HAMAP-Rule" id="MF_01411"/>
    </source>
</evidence>
<comment type="similarity">
    <text evidence="1">Belongs to the LptD family.</text>
</comment>